<comment type="similarity">
    <text evidence="1">Belongs to the enoyl-CoA hydratase/isomerase family.</text>
</comment>
<dbReference type="SUPFAM" id="SSF52096">
    <property type="entry name" value="ClpP/crotonase"/>
    <property type="match status" value="1"/>
</dbReference>
<comment type="caution">
    <text evidence="3">The sequence shown here is derived from an EMBL/GenBank/DDBJ whole genome shotgun (WGS) entry which is preliminary data.</text>
</comment>
<accession>A0A1X1T9I1</accession>
<dbReference type="InterPro" id="IPR029045">
    <property type="entry name" value="ClpP/crotonase-like_dom_sf"/>
</dbReference>
<dbReference type="CDD" id="cd06558">
    <property type="entry name" value="crotonase-like"/>
    <property type="match status" value="1"/>
</dbReference>
<dbReference type="InterPro" id="IPR001753">
    <property type="entry name" value="Enoyl-CoA_hydra/iso"/>
</dbReference>
<dbReference type="RefSeq" id="WP_085129934.1">
    <property type="nucleotide sequence ID" value="NZ_LQOT01000069.1"/>
</dbReference>
<evidence type="ECO:0000256" key="2">
    <source>
        <dbReference type="SAM" id="MobiDB-lite"/>
    </source>
</evidence>
<evidence type="ECO:0000256" key="1">
    <source>
        <dbReference type="ARBA" id="ARBA00005254"/>
    </source>
</evidence>
<dbReference type="EMBL" id="LQOT01000069">
    <property type="protein sequence ID" value="ORV41158.1"/>
    <property type="molecule type" value="Genomic_DNA"/>
</dbReference>
<dbReference type="STRING" id="188915.AWC02_17195"/>
<proteinExistence type="inferred from homology"/>
<sequence>MSDTAGDSRRPSAEEIIRYHKDPATKIATITFDRPEYLNAPTSAARLRYADLLRAASVDNDVKVVVIRGVGDNLGSGADLPEFMEGVADPDRRLAELRLEGMDVNYPPQGTFRNGATISAWYANVQAGNRPLQELKKISIVEAKGYCYGWHFYQAADADLVISSDDALFGHPSFRYYGWGPRMWTWVQMMGLRKFSEMVFTGRPFTAADMEKCNFLNKVVPREQLEAEVDKYALACARNRPVDTVFMQKMFFEVYKQHQGEYMGSLLSAFFESMGSGVAPDVDDLMIDDAIESGLSGAVKDNDSRFPPDFRLSKSSRDAES</sequence>
<dbReference type="GO" id="GO:0003824">
    <property type="term" value="F:catalytic activity"/>
    <property type="evidence" value="ECO:0007669"/>
    <property type="project" value="UniProtKB-ARBA"/>
</dbReference>
<keyword evidence="4" id="KW-1185">Reference proteome</keyword>
<feature type="region of interest" description="Disordered" evidence="2">
    <location>
        <begin position="296"/>
        <end position="321"/>
    </location>
</feature>
<evidence type="ECO:0000313" key="3">
    <source>
        <dbReference type="EMBL" id="ORV41158.1"/>
    </source>
</evidence>
<dbReference type="PANTHER" id="PTHR43802">
    <property type="entry name" value="ENOYL-COA HYDRATASE"/>
    <property type="match status" value="1"/>
</dbReference>
<gene>
    <name evidence="3" type="ORF">AWC02_17195</name>
</gene>
<organism evidence="3 4">
    <name type="scientific">Mycolicibacter engbaekii</name>
    <dbReference type="NCBI Taxonomy" id="188915"/>
    <lineage>
        <taxon>Bacteria</taxon>
        <taxon>Bacillati</taxon>
        <taxon>Actinomycetota</taxon>
        <taxon>Actinomycetes</taxon>
        <taxon>Mycobacteriales</taxon>
        <taxon>Mycobacteriaceae</taxon>
        <taxon>Mycolicibacter</taxon>
    </lineage>
</organism>
<dbReference type="PANTHER" id="PTHR43802:SF1">
    <property type="entry name" value="IP11341P-RELATED"/>
    <property type="match status" value="1"/>
</dbReference>
<protein>
    <submittedName>
        <fullName evidence="3">Enoyl-CoA hydratase</fullName>
    </submittedName>
</protein>
<dbReference type="Gene3D" id="3.90.226.10">
    <property type="entry name" value="2-enoyl-CoA Hydratase, Chain A, domain 1"/>
    <property type="match status" value="1"/>
</dbReference>
<name>A0A1X1T9I1_9MYCO</name>
<feature type="compositionally biased region" description="Basic and acidic residues" evidence="2">
    <location>
        <begin position="300"/>
        <end position="321"/>
    </location>
</feature>
<dbReference type="AlphaFoldDB" id="A0A1X1T9I1"/>
<reference evidence="3 4" key="1">
    <citation type="submission" date="2016-01" db="EMBL/GenBank/DDBJ databases">
        <title>The new phylogeny of the genus Mycobacterium.</title>
        <authorList>
            <person name="Tarcisio F."/>
            <person name="Conor M."/>
            <person name="Antonella G."/>
            <person name="Elisabetta G."/>
            <person name="Giulia F.S."/>
            <person name="Sara T."/>
            <person name="Anna F."/>
            <person name="Clotilde B."/>
            <person name="Roberto B."/>
            <person name="Veronica D.S."/>
            <person name="Fabio R."/>
            <person name="Monica P."/>
            <person name="Olivier J."/>
            <person name="Enrico T."/>
            <person name="Nicola S."/>
        </authorList>
    </citation>
    <scope>NUCLEOTIDE SEQUENCE [LARGE SCALE GENOMIC DNA]</scope>
    <source>
        <strain evidence="3 4">ATCC 27353</strain>
    </source>
</reference>
<evidence type="ECO:0000313" key="4">
    <source>
        <dbReference type="Proteomes" id="UP000193465"/>
    </source>
</evidence>
<dbReference type="Pfam" id="PF00378">
    <property type="entry name" value="ECH_1"/>
    <property type="match status" value="1"/>
</dbReference>
<dbReference type="Proteomes" id="UP000193465">
    <property type="component" value="Unassembled WGS sequence"/>
</dbReference>